<keyword evidence="2" id="KW-1185">Reference proteome</keyword>
<dbReference type="Proteomes" id="UP000028999">
    <property type="component" value="Unassembled WGS sequence"/>
</dbReference>
<reference evidence="1 2" key="1">
    <citation type="journal article" date="2014" name="Science">
        <title>Plant genetics. Early allopolyploid evolution in the post-Neolithic Brassica napus oilseed genome.</title>
        <authorList>
            <person name="Chalhoub B."/>
            <person name="Denoeud F."/>
            <person name="Liu S."/>
            <person name="Parkin I.A."/>
            <person name="Tang H."/>
            <person name="Wang X."/>
            <person name="Chiquet J."/>
            <person name="Belcram H."/>
            <person name="Tong C."/>
            <person name="Samans B."/>
            <person name="Correa M."/>
            <person name="Da Silva C."/>
            <person name="Just J."/>
            <person name="Falentin C."/>
            <person name="Koh C.S."/>
            <person name="Le Clainche I."/>
            <person name="Bernard M."/>
            <person name="Bento P."/>
            <person name="Noel B."/>
            <person name="Labadie K."/>
            <person name="Alberti A."/>
            <person name="Charles M."/>
            <person name="Arnaud D."/>
            <person name="Guo H."/>
            <person name="Daviaud C."/>
            <person name="Alamery S."/>
            <person name="Jabbari K."/>
            <person name="Zhao M."/>
            <person name="Edger P.P."/>
            <person name="Chelaifa H."/>
            <person name="Tack D."/>
            <person name="Lassalle G."/>
            <person name="Mestiri I."/>
            <person name="Schnel N."/>
            <person name="Le Paslier M.C."/>
            <person name="Fan G."/>
            <person name="Renault V."/>
            <person name="Bayer P.E."/>
            <person name="Golicz A.A."/>
            <person name="Manoli S."/>
            <person name="Lee T.H."/>
            <person name="Thi V.H."/>
            <person name="Chalabi S."/>
            <person name="Hu Q."/>
            <person name="Fan C."/>
            <person name="Tollenaere R."/>
            <person name="Lu Y."/>
            <person name="Battail C."/>
            <person name="Shen J."/>
            <person name="Sidebottom C.H."/>
            <person name="Wang X."/>
            <person name="Canaguier A."/>
            <person name="Chauveau A."/>
            <person name="Berard A."/>
            <person name="Deniot G."/>
            <person name="Guan M."/>
            <person name="Liu Z."/>
            <person name="Sun F."/>
            <person name="Lim Y.P."/>
            <person name="Lyons E."/>
            <person name="Town C.D."/>
            <person name="Bancroft I."/>
            <person name="Wang X."/>
            <person name="Meng J."/>
            <person name="Ma J."/>
            <person name="Pires J.C."/>
            <person name="King G.J."/>
            <person name="Brunel D."/>
            <person name="Delourme R."/>
            <person name="Renard M."/>
            <person name="Aury J.M."/>
            <person name="Adams K.L."/>
            <person name="Batley J."/>
            <person name="Snowdon R.J."/>
            <person name="Tost J."/>
            <person name="Edwards D."/>
            <person name="Zhou Y."/>
            <person name="Hua W."/>
            <person name="Sharpe A.G."/>
            <person name="Paterson A.H."/>
            <person name="Guan C."/>
            <person name="Wincker P."/>
        </authorList>
    </citation>
    <scope>NUCLEOTIDE SEQUENCE [LARGE SCALE GENOMIC DNA]</scope>
    <source>
        <strain evidence="2">cv. Darmor-bzh</strain>
    </source>
</reference>
<gene>
    <name evidence="1" type="primary">BnaAnng11900D</name>
    <name evidence="1" type="ORF">GSBRNA2T00008289001</name>
</gene>
<accession>A0A078IT68</accession>
<sequence>MITMEIMIDEIIEEE</sequence>
<dbReference type="EMBL" id="LK033150">
    <property type="protein sequence ID" value="CDY52996.1"/>
    <property type="molecule type" value="Genomic_DNA"/>
</dbReference>
<evidence type="ECO:0000313" key="2">
    <source>
        <dbReference type="Proteomes" id="UP000028999"/>
    </source>
</evidence>
<organism evidence="1 2">
    <name type="scientific">Brassica napus</name>
    <name type="common">Rape</name>
    <dbReference type="NCBI Taxonomy" id="3708"/>
    <lineage>
        <taxon>Eukaryota</taxon>
        <taxon>Viridiplantae</taxon>
        <taxon>Streptophyta</taxon>
        <taxon>Embryophyta</taxon>
        <taxon>Tracheophyta</taxon>
        <taxon>Spermatophyta</taxon>
        <taxon>Magnoliopsida</taxon>
        <taxon>eudicotyledons</taxon>
        <taxon>Gunneridae</taxon>
        <taxon>Pentapetalae</taxon>
        <taxon>rosids</taxon>
        <taxon>malvids</taxon>
        <taxon>Brassicales</taxon>
        <taxon>Brassicaceae</taxon>
        <taxon>Brassiceae</taxon>
        <taxon>Brassica</taxon>
    </lineage>
</organism>
<name>A0A078IT68_BRANA</name>
<evidence type="ECO:0000313" key="1">
    <source>
        <dbReference type="EMBL" id="CDY52996.1"/>
    </source>
</evidence>
<protein>
    <submittedName>
        <fullName evidence="1">BnaAnng11900D protein</fullName>
    </submittedName>
</protein>
<dbReference type="PaxDb" id="3708-A0A078IT68"/>
<proteinExistence type="predicted"/>